<comment type="caution">
    <text evidence="2">The sequence shown here is derived from an EMBL/GenBank/DDBJ whole genome shotgun (WGS) entry which is preliminary data.</text>
</comment>
<evidence type="ECO:0000313" key="2">
    <source>
        <dbReference type="EMBL" id="PKY54421.1"/>
    </source>
</evidence>
<dbReference type="AlphaFoldDB" id="A0A2I1H6D2"/>
<evidence type="ECO:0000259" key="1">
    <source>
        <dbReference type="PROSITE" id="PS50879"/>
    </source>
</evidence>
<dbReference type="GO" id="GO:0003676">
    <property type="term" value="F:nucleic acid binding"/>
    <property type="evidence" value="ECO:0007669"/>
    <property type="project" value="InterPro"/>
</dbReference>
<dbReference type="Gene3D" id="3.30.420.10">
    <property type="entry name" value="Ribonuclease H-like superfamily/Ribonuclease H"/>
    <property type="match status" value="1"/>
</dbReference>
<dbReference type="InterPro" id="IPR012337">
    <property type="entry name" value="RNaseH-like_sf"/>
</dbReference>
<dbReference type="VEuPathDB" id="FungiDB:RhiirA1_395518"/>
<keyword evidence="3" id="KW-1185">Reference proteome</keyword>
<dbReference type="InterPro" id="IPR002156">
    <property type="entry name" value="RNaseH_domain"/>
</dbReference>
<proteinExistence type="predicted"/>
<dbReference type="PROSITE" id="PS50879">
    <property type="entry name" value="RNASE_H_1"/>
    <property type="match status" value="1"/>
</dbReference>
<dbReference type="Proteomes" id="UP000234323">
    <property type="component" value="Unassembled WGS sequence"/>
</dbReference>
<sequence length="241" mass="27619">MGYGWIFTSNLTENIKFSGSTKEWPSSSKAELIAILTTLIVCPPNSNISIHTDSASCIATFNMLSSPKLTARRFQKLNNCALWNTVKHIINVLKLNVSLIKVKAHSGHPLNDAADLLAKEGLLSKDFLQINIQHITTQSCHMKFNDSIIVDRNIRKSIKRIINFQYFEQHLSHQNIHLIKTYALENIIDWEFSQLWFKYNPFTAPTSAKYSKHVAPSVFRTRYFALGFHILNFGELDFFLN</sequence>
<feature type="domain" description="RNase H type-1" evidence="1">
    <location>
        <begin position="1"/>
        <end position="123"/>
    </location>
</feature>
<gene>
    <name evidence="2" type="ORF">RhiirA4_426769</name>
</gene>
<dbReference type="InterPro" id="IPR036397">
    <property type="entry name" value="RNaseH_sf"/>
</dbReference>
<organism evidence="2 3">
    <name type="scientific">Rhizophagus irregularis</name>
    <dbReference type="NCBI Taxonomy" id="588596"/>
    <lineage>
        <taxon>Eukaryota</taxon>
        <taxon>Fungi</taxon>
        <taxon>Fungi incertae sedis</taxon>
        <taxon>Mucoromycota</taxon>
        <taxon>Glomeromycotina</taxon>
        <taxon>Glomeromycetes</taxon>
        <taxon>Glomerales</taxon>
        <taxon>Glomeraceae</taxon>
        <taxon>Rhizophagus</taxon>
    </lineage>
</organism>
<name>A0A2I1H6D2_9GLOM</name>
<evidence type="ECO:0000313" key="3">
    <source>
        <dbReference type="Proteomes" id="UP000234323"/>
    </source>
</evidence>
<reference evidence="2 3" key="1">
    <citation type="submission" date="2015-10" db="EMBL/GenBank/DDBJ databases">
        <title>Genome analyses suggest a sexual origin of heterokaryosis in a supposedly ancient asexual fungus.</title>
        <authorList>
            <person name="Ropars J."/>
            <person name="Sedzielewska K."/>
            <person name="Noel J."/>
            <person name="Charron P."/>
            <person name="Farinelli L."/>
            <person name="Marton T."/>
            <person name="Kruger M."/>
            <person name="Pelin A."/>
            <person name="Brachmann A."/>
            <person name="Corradi N."/>
        </authorList>
    </citation>
    <scope>NUCLEOTIDE SEQUENCE [LARGE SCALE GENOMIC DNA]</scope>
    <source>
        <strain evidence="2 3">A4</strain>
    </source>
</reference>
<accession>A0A2I1H6D2</accession>
<dbReference type="SUPFAM" id="SSF53098">
    <property type="entry name" value="Ribonuclease H-like"/>
    <property type="match status" value="1"/>
</dbReference>
<dbReference type="Pfam" id="PF00075">
    <property type="entry name" value="RNase_H"/>
    <property type="match status" value="1"/>
</dbReference>
<dbReference type="EMBL" id="LLXI01001606">
    <property type="protein sequence ID" value="PKY54421.1"/>
    <property type="molecule type" value="Genomic_DNA"/>
</dbReference>
<protein>
    <recommendedName>
        <fullName evidence="1">RNase H type-1 domain-containing protein</fullName>
    </recommendedName>
</protein>
<dbReference type="GO" id="GO:0004523">
    <property type="term" value="F:RNA-DNA hybrid ribonuclease activity"/>
    <property type="evidence" value="ECO:0007669"/>
    <property type="project" value="InterPro"/>
</dbReference>